<keyword evidence="2" id="KW-1185">Reference proteome</keyword>
<comment type="caution">
    <text evidence="1">The sequence shown here is derived from an EMBL/GenBank/DDBJ whole genome shotgun (WGS) entry which is preliminary data.</text>
</comment>
<sequence>MMKKYIQFLYIAIAAFSVASCSDGNDLPDVKPSDRGTVTDNEGNVYDWVRIGDQLWTTTNAKNGSSLADATYYDGWDYNNVLSTDEATDYAENYLPEYGNLVTLEDAIANAPEGWRVPTDEDWQKLERTLGMKDTDRIGFGGEGVAYSLINKDGGTQLNLGFGGACFMKQVLGWVEVKLDSKEESGYYWTSTTTDKYDLDYPMAYYRRITVNYGKVQRACMRADSYLSVRWVKDAK</sequence>
<dbReference type="EMBL" id="SRYB01000032">
    <property type="protein sequence ID" value="TGY76999.1"/>
    <property type="molecule type" value="Genomic_DNA"/>
</dbReference>
<evidence type="ECO:0000313" key="1">
    <source>
        <dbReference type="EMBL" id="TGY76999.1"/>
    </source>
</evidence>
<protein>
    <submittedName>
        <fullName evidence="1">Uncharacterized protein</fullName>
    </submittedName>
</protein>
<reference evidence="1" key="1">
    <citation type="submission" date="2019-04" db="EMBL/GenBank/DDBJ databases">
        <title>Microbes associate with the intestines of laboratory mice.</title>
        <authorList>
            <person name="Navarre W."/>
            <person name="Wong E."/>
            <person name="Huang K."/>
            <person name="Tropini C."/>
            <person name="Ng K."/>
            <person name="Yu B."/>
        </authorList>
    </citation>
    <scope>NUCLEOTIDE SEQUENCE</scope>
    <source>
        <strain evidence="1">NM04_E33</strain>
    </source>
</reference>
<gene>
    <name evidence="1" type="ORF">E5331_16490</name>
</gene>
<proteinExistence type="predicted"/>
<organism evidence="1 2">
    <name type="scientific">Lepagella muris</name>
    <dbReference type="NCBI Taxonomy" id="3032870"/>
    <lineage>
        <taxon>Bacteria</taxon>
        <taxon>Pseudomonadati</taxon>
        <taxon>Bacteroidota</taxon>
        <taxon>Bacteroidia</taxon>
        <taxon>Bacteroidales</taxon>
        <taxon>Muribaculaceae</taxon>
        <taxon>Lepagella</taxon>
    </lineage>
</organism>
<name>A0AC61RDK9_9BACT</name>
<accession>A0AC61RDK9</accession>
<evidence type="ECO:0000313" key="2">
    <source>
        <dbReference type="Proteomes" id="UP000306319"/>
    </source>
</evidence>
<dbReference type="Proteomes" id="UP000306319">
    <property type="component" value="Unassembled WGS sequence"/>
</dbReference>